<protein>
    <submittedName>
        <fullName evidence="4">Uncharacterized protein</fullName>
    </submittedName>
</protein>
<keyword evidence="2 3" id="KW-0040">ANK repeat</keyword>
<dbReference type="GeneID" id="119734538"/>
<sequence length="142" mass="14884">MHVASQCGHPETALMFLKKGVPLHMPNKAGAVCLHAAAKRGHVAVVKSLLQKGALVDTKTKDNYTALHIAVQHCKPLVVQTLLGHGAQVQLKGGKRSEIVRVAPTGPVRPVPGQRDCSSTVTSTSFVPAQPVIQPAVQPGAI</sequence>
<dbReference type="PANTHER" id="PTHR24198">
    <property type="entry name" value="ANKYRIN REPEAT AND PROTEIN KINASE DOMAIN-CONTAINING PROTEIN"/>
    <property type="match status" value="1"/>
</dbReference>
<dbReference type="PROSITE" id="PS50088">
    <property type="entry name" value="ANK_REPEAT"/>
    <property type="match status" value="2"/>
</dbReference>
<evidence type="ECO:0000256" key="3">
    <source>
        <dbReference type="PROSITE-ProRule" id="PRU00023"/>
    </source>
</evidence>
<feature type="repeat" description="ANK" evidence="3">
    <location>
        <begin position="29"/>
        <end position="61"/>
    </location>
</feature>
<dbReference type="OMA" id="ACQNENT"/>
<dbReference type="SUPFAM" id="SSF48403">
    <property type="entry name" value="Ankyrin repeat"/>
    <property type="match status" value="1"/>
</dbReference>
<dbReference type="PROSITE" id="PS50297">
    <property type="entry name" value="ANK_REP_REGION"/>
    <property type="match status" value="2"/>
</dbReference>
<reference evidence="4" key="1">
    <citation type="submission" date="2022-11" db="UniProtKB">
        <authorList>
            <consortium name="EnsemblMetazoa"/>
        </authorList>
    </citation>
    <scope>IDENTIFICATION</scope>
</reference>
<evidence type="ECO:0000313" key="4">
    <source>
        <dbReference type="EnsemblMetazoa" id="XP_038064002.1"/>
    </source>
</evidence>
<evidence type="ECO:0000256" key="1">
    <source>
        <dbReference type="ARBA" id="ARBA00022737"/>
    </source>
</evidence>
<dbReference type="EnsemblMetazoa" id="XM_038208074.1">
    <property type="protein sequence ID" value="XP_038064002.1"/>
    <property type="gene ID" value="LOC119734538"/>
</dbReference>
<proteinExistence type="predicted"/>
<evidence type="ECO:0000256" key="2">
    <source>
        <dbReference type="ARBA" id="ARBA00023043"/>
    </source>
</evidence>
<dbReference type="InterPro" id="IPR036770">
    <property type="entry name" value="Ankyrin_rpt-contain_sf"/>
</dbReference>
<dbReference type="SMART" id="SM00248">
    <property type="entry name" value="ANK"/>
    <property type="match status" value="2"/>
</dbReference>
<dbReference type="Pfam" id="PF12796">
    <property type="entry name" value="Ank_2"/>
    <property type="match status" value="1"/>
</dbReference>
<dbReference type="InterPro" id="IPR002110">
    <property type="entry name" value="Ankyrin_rpt"/>
</dbReference>
<evidence type="ECO:0000313" key="5">
    <source>
        <dbReference type="Proteomes" id="UP000887568"/>
    </source>
</evidence>
<keyword evidence="5" id="KW-1185">Reference proteome</keyword>
<organism evidence="4 5">
    <name type="scientific">Patiria miniata</name>
    <name type="common">Bat star</name>
    <name type="synonym">Asterina miniata</name>
    <dbReference type="NCBI Taxonomy" id="46514"/>
    <lineage>
        <taxon>Eukaryota</taxon>
        <taxon>Metazoa</taxon>
        <taxon>Echinodermata</taxon>
        <taxon>Eleutherozoa</taxon>
        <taxon>Asterozoa</taxon>
        <taxon>Asteroidea</taxon>
        <taxon>Valvatacea</taxon>
        <taxon>Valvatida</taxon>
        <taxon>Asterinidae</taxon>
        <taxon>Patiria</taxon>
    </lineage>
</organism>
<dbReference type="Proteomes" id="UP000887568">
    <property type="component" value="Unplaced"/>
</dbReference>
<dbReference type="AlphaFoldDB" id="A0A914AJU5"/>
<accession>A0A914AJU5</accession>
<name>A0A914AJU5_PATMI</name>
<dbReference type="OrthoDB" id="195446at2759"/>
<dbReference type="Gene3D" id="1.25.40.20">
    <property type="entry name" value="Ankyrin repeat-containing domain"/>
    <property type="match status" value="1"/>
</dbReference>
<feature type="repeat" description="ANK" evidence="3">
    <location>
        <begin position="62"/>
        <end position="94"/>
    </location>
</feature>
<dbReference type="PRINTS" id="PR01415">
    <property type="entry name" value="ANKYRIN"/>
</dbReference>
<dbReference type="PANTHER" id="PTHR24198:SF165">
    <property type="entry name" value="ANKYRIN REPEAT-CONTAINING PROTEIN-RELATED"/>
    <property type="match status" value="1"/>
</dbReference>
<dbReference type="RefSeq" id="XP_038064002.1">
    <property type="nucleotide sequence ID" value="XM_038208074.1"/>
</dbReference>
<keyword evidence="1" id="KW-0677">Repeat</keyword>